<evidence type="ECO:0000256" key="1">
    <source>
        <dbReference type="ARBA" id="ARBA00000085"/>
    </source>
</evidence>
<dbReference type="Pfam" id="PF16927">
    <property type="entry name" value="HisKA_7TM"/>
    <property type="match status" value="1"/>
</dbReference>
<reference evidence="8 9" key="1">
    <citation type="submission" date="2023-07" db="EMBL/GenBank/DDBJ databases">
        <title>The novel representative of Negativicutes class, Anaeroselena agilis gen. nov. sp. nov.</title>
        <authorList>
            <person name="Prokofeva M.I."/>
            <person name="Elcheninov A.G."/>
            <person name="Klyukina A."/>
            <person name="Kublanov I.V."/>
            <person name="Frolov E.N."/>
            <person name="Podosokorskaya O.A."/>
        </authorList>
    </citation>
    <scope>NUCLEOTIDE SEQUENCE [LARGE SCALE GENOMIC DNA]</scope>
    <source>
        <strain evidence="8 9">4137-cl</strain>
    </source>
</reference>
<dbReference type="InterPro" id="IPR031621">
    <property type="entry name" value="HisKA_7TM"/>
</dbReference>
<comment type="catalytic activity">
    <reaction evidence="1">
        <text>ATP + protein L-histidine = ADP + protein N-phospho-L-histidine.</text>
        <dbReference type="EC" id="2.7.13.3"/>
    </reaction>
</comment>
<evidence type="ECO:0000256" key="5">
    <source>
        <dbReference type="ARBA" id="ARBA00023012"/>
    </source>
</evidence>
<gene>
    <name evidence="8" type="ORF">Q4T40_22405</name>
</gene>
<evidence type="ECO:0000313" key="8">
    <source>
        <dbReference type="EMBL" id="MDT8903995.1"/>
    </source>
</evidence>
<feature type="domain" description="Histidine kinase/HSP90-like ATPase" evidence="7">
    <location>
        <begin position="474"/>
        <end position="569"/>
    </location>
</feature>
<organism evidence="8 9">
    <name type="scientific">Anaeroselena agilis</name>
    <dbReference type="NCBI Taxonomy" id="3063788"/>
    <lineage>
        <taxon>Bacteria</taxon>
        <taxon>Bacillati</taxon>
        <taxon>Bacillota</taxon>
        <taxon>Negativicutes</taxon>
        <taxon>Acetonemataceae</taxon>
        <taxon>Anaeroselena</taxon>
    </lineage>
</organism>
<evidence type="ECO:0000256" key="3">
    <source>
        <dbReference type="ARBA" id="ARBA00022679"/>
    </source>
</evidence>
<keyword evidence="6" id="KW-1133">Transmembrane helix</keyword>
<feature type="transmembrane region" description="Helical" evidence="6">
    <location>
        <begin position="24"/>
        <end position="43"/>
    </location>
</feature>
<dbReference type="EC" id="2.7.13.3" evidence="2"/>
<dbReference type="Proteomes" id="UP001254848">
    <property type="component" value="Unassembled WGS sequence"/>
</dbReference>
<dbReference type="SUPFAM" id="SSF55785">
    <property type="entry name" value="PYP-like sensor domain (PAS domain)"/>
    <property type="match status" value="1"/>
</dbReference>
<dbReference type="SMART" id="SM00387">
    <property type="entry name" value="HATPase_c"/>
    <property type="match status" value="1"/>
</dbReference>
<dbReference type="Pfam" id="PF02518">
    <property type="entry name" value="HATPase_c"/>
    <property type="match status" value="1"/>
</dbReference>
<protein>
    <recommendedName>
        <fullName evidence="2">histidine kinase</fullName>
        <ecNumber evidence="2">2.7.13.3</ecNumber>
    </recommendedName>
</protein>
<name>A0ABU3P4Q6_9FIRM</name>
<dbReference type="InterPro" id="IPR003594">
    <property type="entry name" value="HATPase_dom"/>
</dbReference>
<dbReference type="CDD" id="cd16917">
    <property type="entry name" value="HATPase_UhpB-NarQ-NarX-like"/>
    <property type="match status" value="1"/>
</dbReference>
<feature type="transmembrane region" description="Helical" evidence="6">
    <location>
        <begin position="216"/>
        <end position="236"/>
    </location>
</feature>
<evidence type="ECO:0000313" key="9">
    <source>
        <dbReference type="Proteomes" id="UP001254848"/>
    </source>
</evidence>
<dbReference type="EMBL" id="JAUOZS010000002">
    <property type="protein sequence ID" value="MDT8903995.1"/>
    <property type="molecule type" value="Genomic_DNA"/>
</dbReference>
<dbReference type="RefSeq" id="WP_413782556.1">
    <property type="nucleotide sequence ID" value="NZ_JAUOZS010000002.1"/>
</dbReference>
<dbReference type="InterPro" id="IPR036890">
    <property type="entry name" value="HATPase_C_sf"/>
</dbReference>
<evidence type="ECO:0000256" key="6">
    <source>
        <dbReference type="SAM" id="Phobius"/>
    </source>
</evidence>
<dbReference type="InterPro" id="IPR050482">
    <property type="entry name" value="Sensor_HK_TwoCompSys"/>
</dbReference>
<keyword evidence="6" id="KW-0472">Membrane</keyword>
<dbReference type="Gene3D" id="3.30.450.20">
    <property type="entry name" value="PAS domain"/>
    <property type="match status" value="1"/>
</dbReference>
<feature type="transmembrane region" description="Helical" evidence="6">
    <location>
        <begin position="84"/>
        <end position="105"/>
    </location>
</feature>
<keyword evidence="3" id="KW-0808">Transferase</keyword>
<dbReference type="SUPFAM" id="SSF55874">
    <property type="entry name" value="ATPase domain of HSP90 chaperone/DNA topoisomerase II/histidine kinase"/>
    <property type="match status" value="1"/>
</dbReference>
<sequence>MNVFSSQAGWPASQVLIYHPIQDIWIYLLAAAVLLSLSVYTWRYRQSPPALYLALGSAARVVWLVALVMITVSPALADKLRWAVIHQLGALAVIPVALMTALHLTGQRPVVIRAARVFLLAITGFFWLAVLTGGWHDWYWRGLPWDVATFGFIRGPLFWTAMIIGYLTLAVTLALYIHRAVRTSGLRRWQALAVPADMVISAAGHILWITGPSTSFALPLGFLLGSLVWFAIFFGLRVFDLQELAEATVTRDMNDCLIVTDAQDYIVELNPAAEVLFREQAAAMAGRRAAAAFAPWPALAALAESGEARAEEIAVAGGHYLARVSLLTGWGGRHFGKAIVLQDIGELKKAQARIIEQEKALSIMAERDRLGRELHDGPGQVWNYLSLKLQTVDAFLTNGQSQLAKQEIAGLIGTVGQMNADARASIVGLKLAGDTGDDFIAKLRDYLAWYRESTGLAVELALPPDWTEKIISRFREVQLLRIIQEALTNVRKHAGAARVRVGIEKIGKRAVVLVEDDGCGFDMTALTAGKSSFGLRIMAERAAEAGGQLEIESKVGRGTKVIVRFDPEGKV</sequence>
<keyword evidence="6" id="KW-0812">Transmembrane</keyword>
<dbReference type="InterPro" id="IPR011712">
    <property type="entry name" value="Sig_transdc_His_kin_sub3_dim/P"/>
</dbReference>
<dbReference type="Gene3D" id="1.20.5.1930">
    <property type="match status" value="1"/>
</dbReference>
<keyword evidence="5" id="KW-0902">Two-component regulatory system</keyword>
<accession>A0ABU3P4Q6</accession>
<proteinExistence type="predicted"/>
<evidence type="ECO:0000259" key="7">
    <source>
        <dbReference type="SMART" id="SM00387"/>
    </source>
</evidence>
<keyword evidence="9" id="KW-1185">Reference proteome</keyword>
<keyword evidence="4 8" id="KW-0418">Kinase</keyword>
<dbReference type="Pfam" id="PF07730">
    <property type="entry name" value="HisKA_3"/>
    <property type="match status" value="1"/>
</dbReference>
<feature type="transmembrane region" description="Helical" evidence="6">
    <location>
        <begin position="117"/>
        <end position="136"/>
    </location>
</feature>
<comment type="caution">
    <text evidence="8">The sequence shown here is derived from an EMBL/GenBank/DDBJ whole genome shotgun (WGS) entry which is preliminary data.</text>
</comment>
<feature type="transmembrane region" description="Helical" evidence="6">
    <location>
        <begin position="156"/>
        <end position="177"/>
    </location>
</feature>
<dbReference type="Gene3D" id="3.30.565.10">
    <property type="entry name" value="Histidine kinase-like ATPase, C-terminal domain"/>
    <property type="match status" value="1"/>
</dbReference>
<dbReference type="InterPro" id="IPR035965">
    <property type="entry name" value="PAS-like_dom_sf"/>
</dbReference>
<dbReference type="PANTHER" id="PTHR24421">
    <property type="entry name" value="NITRATE/NITRITE SENSOR PROTEIN NARX-RELATED"/>
    <property type="match status" value="1"/>
</dbReference>
<feature type="transmembrane region" description="Helical" evidence="6">
    <location>
        <begin position="189"/>
        <end position="210"/>
    </location>
</feature>
<dbReference type="PANTHER" id="PTHR24421:SF55">
    <property type="entry name" value="SENSOR HISTIDINE KINASE YDFH"/>
    <property type="match status" value="1"/>
</dbReference>
<feature type="transmembrane region" description="Helical" evidence="6">
    <location>
        <begin position="50"/>
        <end position="72"/>
    </location>
</feature>
<evidence type="ECO:0000256" key="2">
    <source>
        <dbReference type="ARBA" id="ARBA00012438"/>
    </source>
</evidence>
<dbReference type="GO" id="GO:0016301">
    <property type="term" value="F:kinase activity"/>
    <property type="evidence" value="ECO:0007669"/>
    <property type="project" value="UniProtKB-KW"/>
</dbReference>
<evidence type="ECO:0000256" key="4">
    <source>
        <dbReference type="ARBA" id="ARBA00022777"/>
    </source>
</evidence>